<comment type="caution">
    <text evidence="5">The sequence shown here is derived from an EMBL/GenBank/DDBJ whole genome shotgun (WGS) entry which is preliminary data.</text>
</comment>
<feature type="transmembrane region" description="Helical" evidence="3">
    <location>
        <begin position="756"/>
        <end position="777"/>
    </location>
</feature>
<feature type="domain" description="Disease resistance R13L4/SHOC-2-like LRR" evidence="4">
    <location>
        <begin position="4"/>
        <end position="88"/>
    </location>
</feature>
<feature type="transmembrane region" description="Helical" evidence="3">
    <location>
        <begin position="198"/>
        <end position="219"/>
    </location>
</feature>
<keyword evidence="2" id="KW-0677">Repeat</keyword>
<protein>
    <recommendedName>
        <fullName evidence="4">Disease resistance R13L4/SHOC-2-like LRR domain-containing protein</fullName>
    </recommendedName>
</protein>
<accession>A0ABQ6M7P9</accession>
<evidence type="ECO:0000313" key="6">
    <source>
        <dbReference type="Proteomes" id="UP001165060"/>
    </source>
</evidence>
<evidence type="ECO:0000256" key="1">
    <source>
        <dbReference type="ARBA" id="ARBA00022614"/>
    </source>
</evidence>
<sequence>MTNIAPEIGQLTSLTVLYLNNNQITSIPAEIGQLTSLTVLYLNDNQITSIPAEIGQLTSLDELNLSANQITSIPAEIGQLTSLTWLRLSDNQITGGIPGGVTKICNAVDCSIVGNPYICDDGFRFIEERNSCVPCANCVSGGTCANGYDDGSEFVFEDQAFVNDFGQTMGSCDVCPADTFESAEGECKACSGSALNSVAFPLILAAATVAVGAGVRFLVRTGYITLPTFHLNLVNMIRIKQLAAVMQVFQVFAGLSHLLAAWFLVLAGIFTQFSMPFDINPVCVSSFQSVSRGNFHFVSAWITFLSVALLVAALLNAHRLKCISPVVCQKLQKFAALIVVQAAIVVLPTTIKAAAMAEVIRDTYFPSNPDDVCTQCDSDAPFLLALNLITMILVAFILTMVTRGVTRRFGALRKEVIEDIKSLDTVDAVLAQDTEKLGEDLRKWWFFYAAFCMQYTPAGLRQEEHAVLRKLKWVVATKLIEVAELMAYSSMVDNPDKLLPVATAMRCAAIVMVNATFAATLLDRPYVSFRRSKRIGDPSNDAELLTTRVLSWGSAALAFKVALTAETDSLHAKWVMDVICACVTIGLLASQRPLFQGAIDVVRDVASNSSSSLGKIAPAEFSANEKARRHSGVTDVSSGSQIAAMMGSDSFREIMYHQTKISVGSMEEAEKLRWAPEVNAEGAPVQKKSWLRRKFDNTCPGRLWNKGKAALIEFERSGWQGKMFIWQFVVVGYLAAVALFLFLVGRGILLGADNTVLRWLITLLPTALCAGQEVVIWRRRKEDQGGAGALEAQAKAEDLVECAVPESMRKEAEVDCREQPTSVAIKPEESADEVACITMDAPGPLGCVLSREVSSNTCLCSQVNEHSTAWMAGMRVGNRFCKQDGSHTNYDEVLSLIQGGVRPLVLFVRKSPAKRKGEDEVRVVAGPD</sequence>
<feature type="transmembrane region" description="Helical" evidence="3">
    <location>
        <begin position="724"/>
        <end position="744"/>
    </location>
</feature>
<organism evidence="5 6">
    <name type="scientific">Tetraparma gracilis</name>
    <dbReference type="NCBI Taxonomy" id="2962635"/>
    <lineage>
        <taxon>Eukaryota</taxon>
        <taxon>Sar</taxon>
        <taxon>Stramenopiles</taxon>
        <taxon>Ochrophyta</taxon>
        <taxon>Bolidophyceae</taxon>
        <taxon>Parmales</taxon>
        <taxon>Triparmaceae</taxon>
        <taxon>Tetraparma</taxon>
    </lineage>
</organism>
<dbReference type="EMBL" id="BRYB01003813">
    <property type="protein sequence ID" value="GMI21083.1"/>
    <property type="molecule type" value="Genomic_DNA"/>
</dbReference>
<proteinExistence type="predicted"/>
<dbReference type="PANTHER" id="PTHR48051:SF36">
    <property type="entry name" value="CASPASE FAMILY P20 DOMAIN-CONTAINING PROTEIN"/>
    <property type="match status" value="1"/>
</dbReference>
<dbReference type="PANTHER" id="PTHR48051">
    <property type="match status" value="1"/>
</dbReference>
<feature type="transmembrane region" description="Helical" evidence="3">
    <location>
        <begin position="380"/>
        <end position="401"/>
    </location>
</feature>
<evidence type="ECO:0000313" key="5">
    <source>
        <dbReference type="EMBL" id="GMI21083.1"/>
    </source>
</evidence>
<keyword evidence="3" id="KW-1133">Transmembrane helix</keyword>
<feature type="transmembrane region" description="Helical" evidence="3">
    <location>
        <begin position="295"/>
        <end position="315"/>
    </location>
</feature>
<dbReference type="Proteomes" id="UP001165060">
    <property type="component" value="Unassembled WGS sequence"/>
</dbReference>
<dbReference type="InterPro" id="IPR050216">
    <property type="entry name" value="LRR_domain-containing"/>
</dbReference>
<gene>
    <name evidence="5" type="ORF">TeGR_g9352</name>
</gene>
<dbReference type="Pfam" id="PF23598">
    <property type="entry name" value="LRR_14"/>
    <property type="match status" value="1"/>
</dbReference>
<dbReference type="InterPro" id="IPR003591">
    <property type="entry name" value="Leu-rich_rpt_typical-subtyp"/>
</dbReference>
<keyword evidence="3" id="KW-0812">Transmembrane</keyword>
<keyword evidence="6" id="KW-1185">Reference proteome</keyword>
<dbReference type="PROSITE" id="PS51450">
    <property type="entry name" value="LRR"/>
    <property type="match status" value="3"/>
</dbReference>
<keyword evidence="3" id="KW-0472">Membrane</keyword>
<dbReference type="SMART" id="SM00365">
    <property type="entry name" value="LRR_SD22"/>
    <property type="match status" value="3"/>
</dbReference>
<dbReference type="InterPro" id="IPR001611">
    <property type="entry name" value="Leu-rich_rpt"/>
</dbReference>
<dbReference type="SMART" id="SM00369">
    <property type="entry name" value="LRR_TYP"/>
    <property type="match status" value="3"/>
</dbReference>
<dbReference type="SUPFAM" id="SSF52058">
    <property type="entry name" value="L domain-like"/>
    <property type="match status" value="1"/>
</dbReference>
<feature type="transmembrane region" description="Helical" evidence="3">
    <location>
        <begin position="248"/>
        <end position="275"/>
    </location>
</feature>
<reference evidence="5 6" key="1">
    <citation type="journal article" date="2023" name="Commun. Biol.">
        <title>Genome analysis of Parmales, the sister group of diatoms, reveals the evolutionary specialization of diatoms from phago-mixotrophs to photoautotrophs.</title>
        <authorList>
            <person name="Ban H."/>
            <person name="Sato S."/>
            <person name="Yoshikawa S."/>
            <person name="Yamada K."/>
            <person name="Nakamura Y."/>
            <person name="Ichinomiya M."/>
            <person name="Sato N."/>
            <person name="Blanc-Mathieu R."/>
            <person name="Endo H."/>
            <person name="Kuwata A."/>
            <person name="Ogata H."/>
        </authorList>
    </citation>
    <scope>NUCLEOTIDE SEQUENCE [LARGE SCALE GENOMIC DNA]</scope>
</reference>
<keyword evidence="1" id="KW-0433">Leucine-rich repeat</keyword>
<evidence type="ECO:0000256" key="2">
    <source>
        <dbReference type="ARBA" id="ARBA00022737"/>
    </source>
</evidence>
<feature type="transmembrane region" description="Helical" evidence="3">
    <location>
        <begin position="336"/>
        <end position="360"/>
    </location>
</feature>
<dbReference type="Gene3D" id="3.80.10.10">
    <property type="entry name" value="Ribonuclease Inhibitor"/>
    <property type="match status" value="1"/>
</dbReference>
<dbReference type="InterPro" id="IPR032675">
    <property type="entry name" value="LRR_dom_sf"/>
</dbReference>
<evidence type="ECO:0000256" key="3">
    <source>
        <dbReference type="SAM" id="Phobius"/>
    </source>
</evidence>
<name>A0ABQ6M7P9_9STRA</name>
<dbReference type="InterPro" id="IPR055414">
    <property type="entry name" value="LRR_R13L4/SHOC2-like"/>
</dbReference>
<evidence type="ECO:0000259" key="4">
    <source>
        <dbReference type="Pfam" id="PF23598"/>
    </source>
</evidence>